<dbReference type="OrthoDB" id="6776451at2759"/>
<name>A0A3M7QC52_BRAPC</name>
<evidence type="ECO:0000313" key="2">
    <source>
        <dbReference type="EMBL" id="RNA09006.1"/>
    </source>
</evidence>
<comment type="caution">
    <text evidence="2">The sequence shown here is derived from an EMBL/GenBank/DDBJ whole genome shotgun (WGS) entry which is preliminary data.</text>
</comment>
<gene>
    <name evidence="2" type="ORF">BpHYR1_048755</name>
</gene>
<dbReference type="PROSITE" id="PS51379">
    <property type="entry name" value="4FE4S_FER_2"/>
    <property type="match status" value="1"/>
</dbReference>
<sequence>MPIQCFNCQALGQKSESWKKEKICMRCAKRNDHTYKTCPVSDPKYFKCINCLGNHAACSKSCPKIIEAISKLSEKQAVKSNNKYPLFKRIDSTFNKSAKHIQFNSTPTLKLLAPLYTKTHNPFFN</sequence>
<evidence type="ECO:0000259" key="1">
    <source>
        <dbReference type="PROSITE" id="PS51379"/>
    </source>
</evidence>
<keyword evidence="2" id="KW-0548">Nucleotidyltransferase</keyword>
<proteinExistence type="predicted"/>
<dbReference type="EMBL" id="REGN01006569">
    <property type="protein sequence ID" value="RNA09006.1"/>
    <property type="molecule type" value="Genomic_DNA"/>
</dbReference>
<accession>A0A3M7QC52</accession>
<keyword evidence="2" id="KW-0808">Transferase</keyword>
<dbReference type="InterPro" id="IPR017896">
    <property type="entry name" value="4Fe4S_Fe-S-bd"/>
</dbReference>
<feature type="domain" description="4Fe-4S ferredoxin-type" evidence="1">
    <location>
        <begin position="37"/>
        <end position="75"/>
    </location>
</feature>
<keyword evidence="3" id="KW-1185">Reference proteome</keyword>
<evidence type="ECO:0000313" key="3">
    <source>
        <dbReference type="Proteomes" id="UP000276133"/>
    </source>
</evidence>
<dbReference type="Proteomes" id="UP000276133">
    <property type="component" value="Unassembled WGS sequence"/>
</dbReference>
<dbReference type="GO" id="GO:0003964">
    <property type="term" value="F:RNA-directed DNA polymerase activity"/>
    <property type="evidence" value="ECO:0007669"/>
    <property type="project" value="UniProtKB-KW"/>
</dbReference>
<reference evidence="2 3" key="1">
    <citation type="journal article" date="2018" name="Sci. Rep.">
        <title>Genomic signatures of local adaptation to the degree of environmental predictability in rotifers.</title>
        <authorList>
            <person name="Franch-Gras L."/>
            <person name="Hahn C."/>
            <person name="Garcia-Roger E.M."/>
            <person name="Carmona M.J."/>
            <person name="Serra M."/>
            <person name="Gomez A."/>
        </authorList>
    </citation>
    <scope>NUCLEOTIDE SEQUENCE [LARGE SCALE GENOMIC DNA]</scope>
    <source>
        <strain evidence="2">HYR1</strain>
    </source>
</reference>
<protein>
    <submittedName>
        <fullName evidence="2">Reverse transcriptase</fullName>
    </submittedName>
</protein>
<dbReference type="AlphaFoldDB" id="A0A3M7QC52"/>
<keyword evidence="2" id="KW-0695">RNA-directed DNA polymerase</keyword>
<organism evidence="2 3">
    <name type="scientific">Brachionus plicatilis</name>
    <name type="common">Marine rotifer</name>
    <name type="synonym">Brachionus muelleri</name>
    <dbReference type="NCBI Taxonomy" id="10195"/>
    <lineage>
        <taxon>Eukaryota</taxon>
        <taxon>Metazoa</taxon>
        <taxon>Spiralia</taxon>
        <taxon>Gnathifera</taxon>
        <taxon>Rotifera</taxon>
        <taxon>Eurotatoria</taxon>
        <taxon>Monogononta</taxon>
        <taxon>Pseudotrocha</taxon>
        <taxon>Ploima</taxon>
        <taxon>Brachionidae</taxon>
        <taxon>Brachionus</taxon>
    </lineage>
</organism>